<name>A0ACB8R4X9_9AGAM</name>
<sequence>GRPRQKRAQLERGLLPTRLLYSLSSYFSGHSLLPGKCAQTGSFKVIPLLGTACFLCTSATSCGASSHLARLAFFLFSACERAEGQRVQA</sequence>
<proteinExistence type="predicted"/>
<organism evidence="1 2">
    <name type="scientific">Auriscalpium vulgare</name>
    <dbReference type="NCBI Taxonomy" id="40419"/>
    <lineage>
        <taxon>Eukaryota</taxon>
        <taxon>Fungi</taxon>
        <taxon>Dikarya</taxon>
        <taxon>Basidiomycota</taxon>
        <taxon>Agaricomycotina</taxon>
        <taxon>Agaricomycetes</taxon>
        <taxon>Russulales</taxon>
        <taxon>Auriscalpiaceae</taxon>
        <taxon>Auriscalpium</taxon>
    </lineage>
</organism>
<reference evidence="1" key="2">
    <citation type="journal article" date="2022" name="New Phytol.">
        <title>Evolutionary transition to the ectomycorrhizal habit in the genomes of a hyperdiverse lineage of mushroom-forming fungi.</title>
        <authorList>
            <person name="Looney B."/>
            <person name="Miyauchi S."/>
            <person name="Morin E."/>
            <person name="Drula E."/>
            <person name="Courty P.E."/>
            <person name="Kohler A."/>
            <person name="Kuo A."/>
            <person name="LaButti K."/>
            <person name="Pangilinan J."/>
            <person name="Lipzen A."/>
            <person name="Riley R."/>
            <person name="Andreopoulos W."/>
            <person name="He G."/>
            <person name="Johnson J."/>
            <person name="Nolan M."/>
            <person name="Tritt A."/>
            <person name="Barry K.W."/>
            <person name="Grigoriev I.V."/>
            <person name="Nagy L.G."/>
            <person name="Hibbett D."/>
            <person name="Henrissat B."/>
            <person name="Matheny P.B."/>
            <person name="Labbe J."/>
            <person name="Martin F.M."/>
        </authorList>
    </citation>
    <scope>NUCLEOTIDE SEQUENCE</scope>
    <source>
        <strain evidence="1">FP105234-sp</strain>
    </source>
</reference>
<comment type="caution">
    <text evidence="1">The sequence shown here is derived from an EMBL/GenBank/DDBJ whole genome shotgun (WGS) entry which is preliminary data.</text>
</comment>
<keyword evidence="2" id="KW-1185">Reference proteome</keyword>
<feature type="non-terminal residue" evidence="1">
    <location>
        <position position="1"/>
    </location>
</feature>
<reference evidence="1" key="1">
    <citation type="submission" date="2021-02" db="EMBL/GenBank/DDBJ databases">
        <authorList>
            <consortium name="DOE Joint Genome Institute"/>
            <person name="Ahrendt S."/>
            <person name="Looney B.P."/>
            <person name="Miyauchi S."/>
            <person name="Morin E."/>
            <person name="Drula E."/>
            <person name="Courty P.E."/>
            <person name="Chicoki N."/>
            <person name="Fauchery L."/>
            <person name="Kohler A."/>
            <person name="Kuo A."/>
            <person name="Labutti K."/>
            <person name="Pangilinan J."/>
            <person name="Lipzen A."/>
            <person name="Riley R."/>
            <person name="Andreopoulos W."/>
            <person name="He G."/>
            <person name="Johnson J."/>
            <person name="Barry K.W."/>
            <person name="Grigoriev I.V."/>
            <person name="Nagy L."/>
            <person name="Hibbett D."/>
            <person name="Henrissat B."/>
            <person name="Matheny P.B."/>
            <person name="Labbe J."/>
            <person name="Martin F."/>
        </authorList>
    </citation>
    <scope>NUCLEOTIDE SEQUENCE</scope>
    <source>
        <strain evidence="1">FP105234-sp</strain>
    </source>
</reference>
<evidence type="ECO:0000313" key="2">
    <source>
        <dbReference type="Proteomes" id="UP000814033"/>
    </source>
</evidence>
<accession>A0ACB8R4X9</accession>
<dbReference type="Proteomes" id="UP000814033">
    <property type="component" value="Unassembled WGS sequence"/>
</dbReference>
<evidence type="ECO:0000313" key="1">
    <source>
        <dbReference type="EMBL" id="KAI0038942.1"/>
    </source>
</evidence>
<dbReference type="EMBL" id="MU276384">
    <property type="protein sequence ID" value="KAI0038942.1"/>
    <property type="molecule type" value="Genomic_DNA"/>
</dbReference>
<gene>
    <name evidence="1" type="ORF">FA95DRAFT_1684455</name>
</gene>
<protein>
    <submittedName>
        <fullName evidence="1">Uncharacterized protein</fullName>
    </submittedName>
</protein>